<gene>
    <name evidence="2" type="ORF">LCGC14_2759240</name>
</gene>
<dbReference type="InterPro" id="IPR029045">
    <property type="entry name" value="ClpP/crotonase-like_dom_sf"/>
</dbReference>
<dbReference type="AlphaFoldDB" id="A0A0F8YZI0"/>
<dbReference type="GO" id="GO:0004252">
    <property type="term" value="F:serine-type endopeptidase activity"/>
    <property type="evidence" value="ECO:0007669"/>
    <property type="project" value="InterPro"/>
</dbReference>
<dbReference type="Gene3D" id="3.90.226.10">
    <property type="entry name" value="2-enoyl-CoA Hydratase, Chain A, domain 1"/>
    <property type="match status" value="1"/>
</dbReference>
<accession>A0A0F8YZI0</accession>
<dbReference type="EMBL" id="LAZR01050670">
    <property type="protein sequence ID" value="KKK86838.1"/>
    <property type="molecule type" value="Genomic_DNA"/>
</dbReference>
<dbReference type="GO" id="GO:0006508">
    <property type="term" value="P:proteolysis"/>
    <property type="evidence" value="ECO:0007669"/>
    <property type="project" value="InterPro"/>
</dbReference>
<name>A0A0F8YZI0_9ZZZZ</name>
<protein>
    <recommendedName>
        <fullName evidence="3">ATP-dependent Clp protease proteolytic subunit</fullName>
    </recommendedName>
</protein>
<comment type="caution">
    <text evidence="2">The sequence shown here is derived from an EMBL/GenBank/DDBJ whole genome shotgun (WGS) entry which is preliminary data.</text>
</comment>
<proteinExistence type="inferred from homology"/>
<evidence type="ECO:0000256" key="1">
    <source>
        <dbReference type="ARBA" id="ARBA00007039"/>
    </source>
</evidence>
<dbReference type="PRINTS" id="PR00127">
    <property type="entry name" value="CLPPROTEASEP"/>
</dbReference>
<dbReference type="PROSITE" id="PS51257">
    <property type="entry name" value="PROKAR_LIPOPROTEIN"/>
    <property type="match status" value="1"/>
</dbReference>
<dbReference type="GO" id="GO:0004176">
    <property type="term" value="F:ATP-dependent peptidase activity"/>
    <property type="evidence" value="ECO:0007669"/>
    <property type="project" value="InterPro"/>
</dbReference>
<dbReference type="InterPro" id="IPR001907">
    <property type="entry name" value="ClpP"/>
</dbReference>
<comment type="similarity">
    <text evidence="1">Belongs to the peptidase S14 family.</text>
</comment>
<organism evidence="2">
    <name type="scientific">marine sediment metagenome</name>
    <dbReference type="NCBI Taxonomy" id="412755"/>
    <lineage>
        <taxon>unclassified sequences</taxon>
        <taxon>metagenomes</taxon>
        <taxon>ecological metagenomes</taxon>
    </lineage>
</organism>
<sequence>MKKLLIMSTILLFLFIGCIKNGQPYRASIKDGVGFFTFEGTLTSTYFPGALEYFSTRNIKKVVMEIHSPGGSIYEMWRVISWMEKYDNIRFETRVYGIAASAGLIIFLAGDERLISRHAIFMWHNLASFTAGARLLNKANNGYIASRTILTIEQVLEKITNDDKDWYFGAKEAIVLGIAHGYID</sequence>
<evidence type="ECO:0000313" key="2">
    <source>
        <dbReference type="EMBL" id="KKK86838.1"/>
    </source>
</evidence>
<dbReference type="SUPFAM" id="SSF52096">
    <property type="entry name" value="ClpP/crotonase"/>
    <property type="match status" value="1"/>
</dbReference>
<evidence type="ECO:0008006" key="3">
    <source>
        <dbReference type="Google" id="ProtNLM"/>
    </source>
</evidence>
<reference evidence="2" key="1">
    <citation type="journal article" date="2015" name="Nature">
        <title>Complex archaea that bridge the gap between prokaryotes and eukaryotes.</title>
        <authorList>
            <person name="Spang A."/>
            <person name="Saw J.H."/>
            <person name="Jorgensen S.L."/>
            <person name="Zaremba-Niedzwiedzka K."/>
            <person name="Martijn J."/>
            <person name="Lind A.E."/>
            <person name="van Eijk R."/>
            <person name="Schleper C."/>
            <person name="Guy L."/>
            <person name="Ettema T.J."/>
        </authorList>
    </citation>
    <scope>NUCLEOTIDE SEQUENCE</scope>
</reference>
<dbReference type="Pfam" id="PF00574">
    <property type="entry name" value="CLP_protease"/>
    <property type="match status" value="1"/>
</dbReference>
<dbReference type="InterPro" id="IPR023562">
    <property type="entry name" value="ClpP/TepA"/>
</dbReference>